<dbReference type="InParanoid" id="A0A1Y2DC95"/>
<dbReference type="Gene3D" id="1.25.40.10">
    <property type="entry name" value="Tetratricopeptide repeat domain"/>
    <property type="match status" value="1"/>
</dbReference>
<dbReference type="GO" id="GO:0051321">
    <property type="term" value="P:meiotic cell cycle"/>
    <property type="evidence" value="ECO:0007669"/>
    <property type="project" value="UniProtKB-KW"/>
</dbReference>
<evidence type="ECO:0000256" key="2">
    <source>
        <dbReference type="ARBA" id="ARBA00031845"/>
    </source>
</evidence>
<keyword evidence="4" id="KW-1185">Reference proteome</keyword>
<organism evidence="3 4">
    <name type="scientific">Pseudomassariella vexata</name>
    <dbReference type="NCBI Taxonomy" id="1141098"/>
    <lineage>
        <taxon>Eukaryota</taxon>
        <taxon>Fungi</taxon>
        <taxon>Dikarya</taxon>
        <taxon>Ascomycota</taxon>
        <taxon>Pezizomycotina</taxon>
        <taxon>Sordariomycetes</taxon>
        <taxon>Xylariomycetidae</taxon>
        <taxon>Amphisphaeriales</taxon>
        <taxon>Pseudomassariaceae</taxon>
        <taxon>Pseudomassariella</taxon>
    </lineage>
</organism>
<proteinExistence type="predicted"/>
<dbReference type="GO" id="GO:0090173">
    <property type="term" value="P:regulation of synaptonemal complex assembly"/>
    <property type="evidence" value="ECO:0007669"/>
    <property type="project" value="InterPro"/>
</dbReference>
<comment type="caution">
    <text evidence="3">The sequence shown here is derived from an EMBL/GenBank/DDBJ whole genome shotgun (WGS) entry which is preliminary data.</text>
</comment>
<dbReference type="OrthoDB" id="65716at2759"/>
<dbReference type="AlphaFoldDB" id="A0A1Y2DC95"/>
<accession>A0A1Y2DC95</accession>
<name>A0A1Y2DC95_9PEZI</name>
<dbReference type="PANTHER" id="PTHR40375:SF2">
    <property type="entry name" value="SPORULATION-SPECIFIC PROTEIN 22"/>
    <property type="match status" value="1"/>
</dbReference>
<dbReference type="STRING" id="1141098.A0A1Y2DC95"/>
<reference evidence="3 4" key="1">
    <citation type="submission" date="2016-07" db="EMBL/GenBank/DDBJ databases">
        <title>Pervasive Adenine N6-methylation of Active Genes in Fungi.</title>
        <authorList>
            <consortium name="DOE Joint Genome Institute"/>
            <person name="Mondo S.J."/>
            <person name="Dannebaum R.O."/>
            <person name="Kuo R.C."/>
            <person name="Labutti K."/>
            <person name="Haridas S."/>
            <person name="Kuo A."/>
            <person name="Salamov A."/>
            <person name="Ahrendt S.R."/>
            <person name="Lipzen A."/>
            <person name="Sullivan W."/>
            <person name="Andreopoulos W.B."/>
            <person name="Clum A."/>
            <person name="Lindquist E."/>
            <person name="Daum C."/>
            <person name="Ramamoorthy G.K."/>
            <person name="Gryganskyi A."/>
            <person name="Culley D."/>
            <person name="Magnuson J.K."/>
            <person name="James T.Y."/>
            <person name="O'Malley M.A."/>
            <person name="Stajich J.E."/>
            <person name="Spatafora J.W."/>
            <person name="Visel A."/>
            <person name="Grigoriev I.V."/>
        </authorList>
    </citation>
    <scope>NUCLEOTIDE SEQUENCE [LARGE SCALE GENOMIC DNA]</scope>
    <source>
        <strain evidence="3 4">CBS 129021</strain>
    </source>
</reference>
<dbReference type="Pfam" id="PF08631">
    <property type="entry name" value="SPO22"/>
    <property type="match status" value="1"/>
</dbReference>
<dbReference type="EMBL" id="MCFJ01000021">
    <property type="protein sequence ID" value="ORY56893.1"/>
    <property type="molecule type" value="Genomic_DNA"/>
</dbReference>
<dbReference type="Proteomes" id="UP000193689">
    <property type="component" value="Unassembled WGS sequence"/>
</dbReference>
<keyword evidence="1" id="KW-0469">Meiosis</keyword>
<protein>
    <recommendedName>
        <fullName evidence="2">Protein ZIP4 homolog</fullName>
    </recommendedName>
</protein>
<dbReference type="GeneID" id="63777575"/>
<dbReference type="InterPro" id="IPR039057">
    <property type="entry name" value="Spo22/ZIP4"/>
</dbReference>
<dbReference type="RefSeq" id="XP_040710360.1">
    <property type="nucleotide sequence ID" value="XM_040861363.1"/>
</dbReference>
<evidence type="ECO:0000313" key="3">
    <source>
        <dbReference type="EMBL" id="ORY56893.1"/>
    </source>
</evidence>
<evidence type="ECO:0000256" key="1">
    <source>
        <dbReference type="ARBA" id="ARBA00023254"/>
    </source>
</evidence>
<dbReference type="InterPro" id="IPR011990">
    <property type="entry name" value="TPR-like_helical_dom_sf"/>
</dbReference>
<dbReference type="InterPro" id="IPR013940">
    <property type="entry name" value="Spo22/ZIP4/TEX11"/>
</dbReference>
<gene>
    <name evidence="3" type="ORF">BCR38DRAFT_450309</name>
</gene>
<sequence>MPPPANFSAPARDKDKRIDSFLAFAYDLQNKLPDLTVQSDINRLTSGLDSQIRAIKSCTLRSPGLHRNAPLDSAGTSLWNLCTQLIRRNHDDQSSRLRKVLIMSRVFAFLVLALAQWGDHNTPSHLIRLEKLAIKTGRSCIGKLQMSVAVMHTSKTDDGAEWGELEFALVALQRAADYNGLLQNMHGKLQQDQSIVFNRLEAEYCILRIALSWKEDRLDVAEHMHSKSESLKEKLDPTSAEKFADTLFEIGKDLVLKRDFPLAVKWLDRAYDFLNSQELEHLSREAIKLRLAISQMLVQALIGLGTSEGFQRAENHVGYIESEIGDKLVVLLLRLEILIKAPKEVFDGGSYADVLRRMIRSVDISDSTFKLVVSHIRNLDDKNPTQAFQVLNEFLNIQVLPSQRQDWIERVAVLQAYLATNRRDTVDTAMGLKEALDSIGANTEKPLAASVALAIISLIWKRVDSNYAQGQLDMAETWCQLAVHPTLEQCGPHNIAKITRKLLLCHLQRNNIDGAKEILDSMSETTKNQPATMYLAYKLAIRSGDRDMASRCIESISSYSAKDPKFLYACCVDAQRCGDKLCALEALTHLANKHEFSPTGSIHLPALLRVLIRLQVSVLYDPQLKGEVDHNSQVNDLCQIFDGVVSLLQRDLRDERGAKLFSVDELNWFCRNAYNLGLKHTDCWELRQVISIFRACISIISHYPKDLSAQEAGDLSLRGIFCNFMIATALIALARSEDNVEAQLQHYLSARSHIKAFDEELETRLGSLDEESLHDLRCKMSALLVFDFEAAVSLKNWDDMATIARKAKECGDLVTLQAMADCTLRAKGPPVQVLYSTLQTIINLIWRLEKFDINKLAKYMRCLLQATLSQEVEIPLRVIEETCQHVSRAANTKKPFPAIELEWLATTAFNHACDLYKSQEDNLAKRWIDHSFSLAHLHRDGGVLEKTLHEHYTRLKWD</sequence>
<dbReference type="PANTHER" id="PTHR40375">
    <property type="entry name" value="SPORULATION-SPECIFIC PROTEIN 22"/>
    <property type="match status" value="1"/>
</dbReference>
<evidence type="ECO:0000313" key="4">
    <source>
        <dbReference type="Proteomes" id="UP000193689"/>
    </source>
</evidence>